<gene>
    <name evidence="2" type="ORF">C7S18_02175</name>
</gene>
<sequence length="1016" mass="113207">MNVDNLPRIAFISHTTPYDSYVAELESFLLASGFDQVFNDVSAIKPDELLWPTIEQGILSCTTFYFVIGDKTKDSVWVQREVAFARSLNKPIVPVQIDDCELPSAFIGRDVIDLRTRSRKFHDQKIADSKLVTRHTADKLFGRDTELAVLDEAWNNQEGINIQCVIAWGGVGKTALLAHWVQTRFRNRGWKNSAGQPEPIFYFDWTFYDQGTRASDATHAGAASIGTFFTEALRHFGDPEPENPERKAERLAKLVQAHRNLIVLDGLEPLQYPYGHAQAGQITDPDLAQFLRLLAQKNPGLCVISSRERLSELGGHLASSAPQLDLDDLPTEAAIALLRNLGVIGSDTDLIEAAEDYHHHALSLILLGRFLATARGGDIRQRDTVSFEKLDSRRDNQTRSAWHILETYEKWLGSAEGNPTDLQALRLVGLFDRPATPDCLEALRQPPAIPSITDRLVSLDNDDWNALLWRLNESNLIQLRFPARDPANLAQKPEPRNLPVDAHPLVREYFARQLSEDEPQSYQTAHAQLFKYLCQVAQYQPDTLESLQTLYQAVLHGCLASRHQEAREVYRDRILRGTGAGGFYTTRTLGAFGAELGAVTAFFDSPWKSPSPKLARSDQAWLINLAAFRLTALGRVAEALEPTQVGLKIRIEQKAWRNAAIAASNLSELEVKLGMLEQAVSDAFVAVQYADRDPDPELSRRINSRTIAADGLHQWQPSINKRMTGKLCRDTKAAGSYPSKPEKLFEQAESILRNSKSDLKMLVSLWGFRYCDLILASPERAAWKEFLFGHASRLSELSTDGTPELSPTAAETSESELPFQRGLLPIPQASPMASTRLSERATSLALAEAICRANYGLQWALDRNILLEIALDQLTLARGALYGSMLDRRATDASTFLQVLNTLKAARKANFLDYLPKTLVTAAAAHHLVSAFTTAGSLLDEAQQIAERGPMPLHLADVHLHRARLVGSMSAADRQEHWPGIDPKAELAKARALIEKLHYGRRFDELADAEAASEYW</sequence>
<dbReference type="RefSeq" id="WP_106889999.1">
    <property type="nucleotide sequence ID" value="NZ_CP027860.1"/>
</dbReference>
<reference evidence="2 3" key="2">
    <citation type="submission" date="2018-03" db="EMBL/GenBank/DDBJ databases">
        <authorList>
            <person name="Keele B.F."/>
        </authorList>
    </citation>
    <scope>NUCLEOTIDE SEQUENCE [LARGE SCALE GENOMIC DNA]</scope>
    <source>
        <strain evidence="2 3">D13</strain>
    </source>
</reference>
<reference evidence="2 3" key="1">
    <citation type="submission" date="2018-03" db="EMBL/GenBank/DDBJ databases">
        <title>Ahniella affigens gen. nov., sp. nov., a gammaproteobacterium isolated from sandy soil near a stream.</title>
        <authorList>
            <person name="Ko Y."/>
            <person name="Kim J.-H."/>
        </authorList>
    </citation>
    <scope>NUCLEOTIDE SEQUENCE [LARGE SCALE GENOMIC DNA]</scope>
    <source>
        <strain evidence="2 3">D13</strain>
    </source>
</reference>
<evidence type="ECO:0000259" key="1">
    <source>
        <dbReference type="Pfam" id="PF13676"/>
    </source>
</evidence>
<evidence type="ECO:0000313" key="3">
    <source>
        <dbReference type="Proteomes" id="UP000241074"/>
    </source>
</evidence>
<accession>A0A2P1PMJ9</accession>
<dbReference type="EMBL" id="CP027860">
    <property type="protein sequence ID" value="AVP96070.1"/>
    <property type="molecule type" value="Genomic_DNA"/>
</dbReference>
<dbReference type="InterPro" id="IPR000157">
    <property type="entry name" value="TIR_dom"/>
</dbReference>
<protein>
    <recommendedName>
        <fullName evidence="1">TIR domain-containing protein</fullName>
    </recommendedName>
</protein>
<dbReference type="Gene3D" id="3.40.50.10140">
    <property type="entry name" value="Toll/interleukin-1 receptor homology (TIR) domain"/>
    <property type="match status" value="1"/>
</dbReference>
<dbReference type="SUPFAM" id="SSF52200">
    <property type="entry name" value="Toll/Interleukin receptor TIR domain"/>
    <property type="match status" value="1"/>
</dbReference>
<keyword evidence="3" id="KW-1185">Reference proteome</keyword>
<feature type="domain" description="TIR" evidence="1">
    <location>
        <begin position="11"/>
        <end position="120"/>
    </location>
</feature>
<dbReference type="InterPro" id="IPR035897">
    <property type="entry name" value="Toll_tir_struct_dom_sf"/>
</dbReference>
<dbReference type="KEGG" id="xba:C7S18_02175"/>
<evidence type="ECO:0000313" key="2">
    <source>
        <dbReference type="EMBL" id="AVP96070.1"/>
    </source>
</evidence>
<dbReference type="SUPFAM" id="SSF52540">
    <property type="entry name" value="P-loop containing nucleoside triphosphate hydrolases"/>
    <property type="match status" value="1"/>
</dbReference>
<dbReference type="Gene3D" id="3.40.50.300">
    <property type="entry name" value="P-loop containing nucleotide triphosphate hydrolases"/>
    <property type="match status" value="1"/>
</dbReference>
<dbReference type="InterPro" id="IPR027417">
    <property type="entry name" value="P-loop_NTPase"/>
</dbReference>
<dbReference type="Proteomes" id="UP000241074">
    <property type="component" value="Chromosome"/>
</dbReference>
<dbReference type="GO" id="GO:0007165">
    <property type="term" value="P:signal transduction"/>
    <property type="evidence" value="ECO:0007669"/>
    <property type="project" value="InterPro"/>
</dbReference>
<organism evidence="2 3">
    <name type="scientific">Ahniella affigens</name>
    <dbReference type="NCBI Taxonomy" id="2021234"/>
    <lineage>
        <taxon>Bacteria</taxon>
        <taxon>Pseudomonadati</taxon>
        <taxon>Pseudomonadota</taxon>
        <taxon>Gammaproteobacteria</taxon>
        <taxon>Lysobacterales</taxon>
        <taxon>Rhodanobacteraceae</taxon>
        <taxon>Ahniella</taxon>
    </lineage>
</organism>
<name>A0A2P1PMJ9_9GAMM</name>
<dbReference type="AlphaFoldDB" id="A0A2P1PMJ9"/>
<dbReference type="OrthoDB" id="1426235at2"/>
<dbReference type="Pfam" id="PF13676">
    <property type="entry name" value="TIR_2"/>
    <property type="match status" value="1"/>
</dbReference>
<proteinExistence type="predicted"/>